<evidence type="ECO:0000313" key="1">
    <source>
        <dbReference type="EMBL" id="MBD4337922.1"/>
    </source>
</evidence>
<proteinExistence type="predicted"/>
<organism evidence="1 2">
    <name type="scientific">Xanthomonas citri pv. citri</name>
    <dbReference type="NCBI Taxonomy" id="611301"/>
    <lineage>
        <taxon>Bacteria</taxon>
        <taxon>Pseudomonadati</taxon>
        <taxon>Pseudomonadota</taxon>
        <taxon>Gammaproteobacteria</taxon>
        <taxon>Lysobacterales</taxon>
        <taxon>Lysobacteraceae</taxon>
        <taxon>Xanthomonas</taxon>
    </lineage>
</organism>
<name>A0A8I0H7Y3_XANCI</name>
<protein>
    <submittedName>
        <fullName evidence="1">Uncharacterized protein</fullName>
    </submittedName>
</protein>
<dbReference type="EMBL" id="JAABFR010001417">
    <property type="protein sequence ID" value="MBD4337922.1"/>
    <property type="molecule type" value="Genomic_DNA"/>
</dbReference>
<dbReference type="Proteomes" id="UP000653002">
    <property type="component" value="Unassembled WGS sequence"/>
</dbReference>
<reference evidence="1" key="1">
    <citation type="submission" date="2020-01" db="EMBL/GenBank/DDBJ databases">
        <authorList>
            <person name="Richard D."/>
        </authorList>
    </citation>
    <scope>NUCLEOTIDE SEQUENCE</scope>
    <source>
        <strain evidence="1">JP541</strain>
    </source>
</reference>
<gene>
    <name evidence="1" type="ORF">GUH15_18045</name>
</gene>
<evidence type="ECO:0000313" key="2">
    <source>
        <dbReference type="Proteomes" id="UP000653002"/>
    </source>
</evidence>
<comment type="caution">
    <text evidence="1">The sequence shown here is derived from an EMBL/GenBank/DDBJ whole genome shotgun (WGS) entry which is preliminary data.</text>
</comment>
<feature type="non-terminal residue" evidence="1">
    <location>
        <position position="1"/>
    </location>
</feature>
<dbReference type="AlphaFoldDB" id="A0A8I0H7Y3"/>
<accession>A0A8I0H7Y3</accession>
<sequence>IDAIGNQIHSEQKSHVLAVEKSIQSNEFFKAATNDLKALKMFEIYVADYNRQRQVEDEEGNRFDVYRTYIKDDKIELYCSEAKNER</sequence>